<evidence type="ECO:0000313" key="5">
    <source>
        <dbReference type="Proteomes" id="UP001283341"/>
    </source>
</evidence>
<comment type="caution">
    <text evidence="4">The sequence shown here is derived from an EMBL/GenBank/DDBJ whole genome shotgun (WGS) entry which is preliminary data.</text>
</comment>
<evidence type="ECO:0000313" key="4">
    <source>
        <dbReference type="EMBL" id="KAK3318006.1"/>
    </source>
</evidence>
<gene>
    <name evidence="4" type="ORF">B0H66DRAFT_220817</name>
</gene>
<dbReference type="EMBL" id="JAUEDM010000004">
    <property type="protein sequence ID" value="KAK3318006.1"/>
    <property type="molecule type" value="Genomic_DNA"/>
</dbReference>
<feature type="coiled-coil region" evidence="1">
    <location>
        <begin position="162"/>
        <end position="189"/>
    </location>
</feature>
<feature type="coiled-coil region" evidence="1">
    <location>
        <begin position="90"/>
        <end position="117"/>
    </location>
</feature>
<dbReference type="AlphaFoldDB" id="A0AAE0I5L6"/>
<name>A0AAE0I5L6_9PEZI</name>
<evidence type="ECO:0000256" key="3">
    <source>
        <dbReference type="SAM" id="SignalP"/>
    </source>
</evidence>
<accession>A0AAE0I5L6</accession>
<protein>
    <submittedName>
        <fullName evidence="4">Uncharacterized protein</fullName>
    </submittedName>
</protein>
<organism evidence="4 5">
    <name type="scientific">Apodospora peruviana</name>
    <dbReference type="NCBI Taxonomy" id="516989"/>
    <lineage>
        <taxon>Eukaryota</taxon>
        <taxon>Fungi</taxon>
        <taxon>Dikarya</taxon>
        <taxon>Ascomycota</taxon>
        <taxon>Pezizomycotina</taxon>
        <taxon>Sordariomycetes</taxon>
        <taxon>Sordariomycetidae</taxon>
        <taxon>Sordariales</taxon>
        <taxon>Lasiosphaeriaceae</taxon>
        <taxon>Apodospora</taxon>
    </lineage>
</organism>
<proteinExistence type="predicted"/>
<dbReference type="Proteomes" id="UP001283341">
    <property type="component" value="Unassembled WGS sequence"/>
</dbReference>
<evidence type="ECO:0000256" key="2">
    <source>
        <dbReference type="SAM" id="MobiDB-lite"/>
    </source>
</evidence>
<keyword evidence="1" id="KW-0175">Coiled coil</keyword>
<feature type="compositionally biased region" description="Pro residues" evidence="2">
    <location>
        <begin position="431"/>
        <end position="456"/>
    </location>
</feature>
<feature type="signal peptide" evidence="3">
    <location>
        <begin position="1"/>
        <end position="18"/>
    </location>
</feature>
<evidence type="ECO:0000256" key="1">
    <source>
        <dbReference type="SAM" id="Coils"/>
    </source>
</evidence>
<feature type="region of interest" description="Disordered" evidence="2">
    <location>
        <begin position="428"/>
        <end position="467"/>
    </location>
</feature>
<keyword evidence="3" id="KW-0732">Signal</keyword>
<reference evidence="4" key="2">
    <citation type="submission" date="2023-06" db="EMBL/GenBank/DDBJ databases">
        <authorList>
            <consortium name="Lawrence Berkeley National Laboratory"/>
            <person name="Haridas S."/>
            <person name="Hensen N."/>
            <person name="Bonometti L."/>
            <person name="Westerberg I."/>
            <person name="Brannstrom I.O."/>
            <person name="Guillou S."/>
            <person name="Cros-Aarteil S."/>
            <person name="Calhoun S."/>
            <person name="Kuo A."/>
            <person name="Mondo S."/>
            <person name="Pangilinan J."/>
            <person name="Riley R."/>
            <person name="Labutti K."/>
            <person name="Andreopoulos B."/>
            <person name="Lipzen A."/>
            <person name="Chen C."/>
            <person name="Yanf M."/>
            <person name="Daum C."/>
            <person name="Ng V."/>
            <person name="Clum A."/>
            <person name="Steindorff A."/>
            <person name="Ohm R."/>
            <person name="Martin F."/>
            <person name="Silar P."/>
            <person name="Natvig D."/>
            <person name="Lalanne C."/>
            <person name="Gautier V."/>
            <person name="Ament-Velasquez S.L."/>
            <person name="Kruys A."/>
            <person name="Hutchinson M.I."/>
            <person name="Powell A.J."/>
            <person name="Barry K."/>
            <person name="Miller A.N."/>
            <person name="Grigoriev I.V."/>
            <person name="Debuchy R."/>
            <person name="Gladieux P."/>
            <person name="Thoren M.H."/>
            <person name="Johannesson H."/>
        </authorList>
    </citation>
    <scope>NUCLEOTIDE SEQUENCE</scope>
    <source>
        <strain evidence="4">CBS 118394</strain>
    </source>
</reference>
<sequence length="535" mass="56897">MVRYAFTLALLGLSAVHALPAAKTVEERQTFGIGEPGGSFEWGSGQNLPPCIQDVPVTSQPPCIFSPIPGTFKPGKEKRQSFSIGDSSSYAEQKAAIAALQQQLIALQNKKNKTDADLQQIAALKAAIAYKEGVLSITAPPGTGSSFTHGRKRDFILPEDYKTNTKHAIETLEIRLEKLQNKKNKTPQDYSDIKAIKSALKYLAGIVSISAPDGSTSTFTPGKRDISPSFSLDSVGTYASVCPNLDGAELALEALMHKSKLSVEEYIVMRKLKHFLAGCGITIVQSPDGTSTTIKPSDKRDLSLATNETPTFDLVGLEAGYSALVQSLGSSTPSFTTWLALQQMVDLLEVYGIEIDRASVTLGKRQIAIGGKACELTDIMGLKAALAALLTAYGDPTKAPANIYLIEQVIVTALQICGQSVQGWTTLTPGNPIPGGPIKPDPTQPGAPLKPDPSQPGAPLKPSDKRQVPVKDPAALLEALHLLEKQYGSYGSGKIPVPIFLIMVNMVTILQDIPGVVVPGWPVLGQGSTSIYPSP</sequence>
<feature type="chain" id="PRO_5042157902" evidence="3">
    <location>
        <begin position="19"/>
        <end position="535"/>
    </location>
</feature>
<keyword evidence="5" id="KW-1185">Reference proteome</keyword>
<reference evidence="4" key="1">
    <citation type="journal article" date="2023" name="Mol. Phylogenet. Evol.">
        <title>Genome-scale phylogeny and comparative genomics of the fungal order Sordariales.</title>
        <authorList>
            <person name="Hensen N."/>
            <person name="Bonometti L."/>
            <person name="Westerberg I."/>
            <person name="Brannstrom I.O."/>
            <person name="Guillou S."/>
            <person name="Cros-Aarteil S."/>
            <person name="Calhoun S."/>
            <person name="Haridas S."/>
            <person name="Kuo A."/>
            <person name="Mondo S."/>
            <person name="Pangilinan J."/>
            <person name="Riley R."/>
            <person name="LaButti K."/>
            <person name="Andreopoulos B."/>
            <person name="Lipzen A."/>
            <person name="Chen C."/>
            <person name="Yan M."/>
            <person name="Daum C."/>
            <person name="Ng V."/>
            <person name="Clum A."/>
            <person name="Steindorff A."/>
            <person name="Ohm R.A."/>
            <person name="Martin F."/>
            <person name="Silar P."/>
            <person name="Natvig D.O."/>
            <person name="Lalanne C."/>
            <person name="Gautier V."/>
            <person name="Ament-Velasquez S.L."/>
            <person name="Kruys A."/>
            <person name="Hutchinson M.I."/>
            <person name="Powell A.J."/>
            <person name="Barry K."/>
            <person name="Miller A.N."/>
            <person name="Grigoriev I.V."/>
            <person name="Debuchy R."/>
            <person name="Gladieux P."/>
            <person name="Hiltunen Thoren M."/>
            <person name="Johannesson H."/>
        </authorList>
    </citation>
    <scope>NUCLEOTIDE SEQUENCE</scope>
    <source>
        <strain evidence="4">CBS 118394</strain>
    </source>
</reference>